<dbReference type="PANTHER" id="PTHR38050">
    <property type="match status" value="1"/>
</dbReference>
<organism evidence="11 12">
    <name type="scientific">Apiospora kogelbergensis</name>
    <dbReference type="NCBI Taxonomy" id="1337665"/>
    <lineage>
        <taxon>Eukaryota</taxon>
        <taxon>Fungi</taxon>
        <taxon>Dikarya</taxon>
        <taxon>Ascomycota</taxon>
        <taxon>Pezizomycotina</taxon>
        <taxon>Sordariomycetes</taxon>
        <taxon>Xylariomycetidae</taxon>
        <taxon>Amphisphaeriales</taxon>
        <taxon>Apiosporaceae</taxon>
        <taxon>Apiospora</taxon>
    </lineage>
</organism>
<evidence type="ECO:0000256" key="8">
    <source>
        <dbReference type="ARBA" id="ARBA00023326"/>
    </source>
</evidence>
<evidence type="ECO:0000256" key="2">
    <source>
        <dbReference type="ARBA" id="ARBA00013091"/>
    </source>
</evidence>
<keyword evidence="3" id="KW-0964">Secreted</keyword>
<keyword evidence="5 10" id="KW-0732">Signal</keyword>
<dbReference type="Gene3D" id="3.40.50.1820">
    <property type="entry name" value="alpha/beta hydrolase"/>
    <property type="match status" value="1"/>
</dbReference>
<keyword evidence="7" id="KW-0119">Carbohydrate metabolism</keyword>
<dbReference type="InterPro" id="IPR043595">
    <property type="entry name" value="FaeB/C/D"/>
</dbReference>
<evidence type="ECO:0000256" key="10">
    <source>
        <dbReference type="SAM" id="SignalP"/>
    </source>
</evidence>
<evidence type="ECO:0000313" key="12">
    <source>
        <dbReference type="Proteomes" id="UP001392437"/>
    </source>
</evidence>
<evidence type="ECO:0000256" key="1">
    <source>
        <dbReference type="ARBA" id="ARBA00004613"/>
    </source>
</evidence>
<dbReference type="GO" id="GO:0005576">
    <property type="term" value="C:extracellular region"/>
    <property type="evidence" value="ECO:0007669"/>
    <property type="project" value="UniProtKB-SubCell"/>
</dbReference>
<keyword evidence="12" id="KW-1185">Reference proteome</keyword>
<evidence type="ECO:0000256" key="6">
    <source>
        <dbReference type="ARBA" id="ARBA00022801"/>
    </source>
</evidence>
<feature type="chain" id="PRO_5043710184" description="feruloyl esterase" evidence="10">
    <location>
        <begin position="20"/>
        <end position="346"/>
    </location>
</feature>
<dbReference type="EC" id="3.1.1.73" evidence="2"/>
<reference evidence="11 12" key="1">
    <citation type="submission" date="2023-01" db="EMBL/GenBank/DDBJ databases">
        <title>Analysis of 21 Apiospora genomes using comparative genomics revels a genus with tremendous synthesis potential of carbohydrate active enzymes and secondary metabolites.</title>
        <authorList>
            <person name="Sorensen T."/>
        </authorList>
    </citation>
    <scope>NUCLEOTIDE SEQUENCE [LARGE SCALE GENOMIC DNA]</scope>
    <source>
        <strain evidence="11 12">CBS 117206</strain>
    </source>
</reference>
<dbReference type="InterPro" id="IPR029058">
    <property type="entry name" value="AB_hydrolase_fold"/>
</dbReference>
<evidence type="ECO:0000256" key="4">
    <source>
        <dbReference type="ARBA" id="ARBA00022651"/>
    </source>
</evidence>
<dbReference type="GO" id="GO:0030600">
    <property type="term" value="F:feruloyl esterase activity"/>
    <property type="evidence" value="ECO:0007669"/>
    <property type="project" value="UniProtKB-EC"/>
</dbReference>
<evidence type="ECO:0000256" key="9">
    <source>
        <dbReference type="ARBA" id="ARBA00034075"/>
    </source>
</evidence>
<evidence type="ECO:0000313" key="11">
    <source>
        <dbReference type="EMBL" id="KAK8114344.1"/>
    </source>
</evidence>
<protein>
    <recommendedName>
        <fullName evidence="2">feruloyl esterase</fullName>
        <ecNumber evidence="2">3.1.1.73</ecNumber>
    </recommendedName>
</protein>
<keyword evidence="6" id="KW-0378">Hydrolase</keyword>
<evidence type="ECO:0000256" key="5">
    <source>
        <dbReference type="ARBA" id="ARBA00022729"/>
    </source>
</evidence>
<dbReference type="EMBL" id="JAQQWP010000006">
    <property type="protein sequence ID" value="KAK8114344.1"/>
    <property type="molecule type" value="Genomic_DNA"/>
</dbReference>
<evidence type="ECO:0000256" key="3">
    <source>
        <dbReference type="ARBA" id="ARBA00022525"/>
    </source>
</evidence>
<dbReference type="SUPFAM" id="SSF53474">
    <property type="entry name" value="alpha/beta-Hydrolases"/>
    <property type="match status" value="1"/>
</dbReference>
<accession>A0AAW0QVH9</accession>
<comment type="subcellular location">
    <subcellularLocation>
        <location evidence="1">Secreted</location>
    </subcellularLocation>
</comment>
<dbReference type="GO" id="GO:0045493">
    <property type="term" value="P:xylan catabolic process"/>
    <property type="evidence" value="ECO:0007669"/>
    <property type="project" value="UniProtKB-KW"/>
</dbReference>
<dbReference type="AlphaFoldDB" id="A0AAW0QVH9"/>
<sequence>MHIICNVLNALVLATVATASSSGCGVAPPIPLGQRHNATLSSADLAINNRTFMYWLPPNYNPAKPNPLILSFHGGGVNGDRQADQDSFADPFFNQDHVVVYPQGLVAGAAGVEPITVWQGIRLLPCYWDDVAFVLALLDHLERELLCIDPTRVYAAGKSMGGGLSDILACDARSSARFAAIAPVAGSYWARLDPRLCSTPDSAAAVPVPACPGKRACPMPVMAFHGRNDTTAPIGGGPITGLDCMPPVQRWVETWAARDGLDPSSPSAEKLPSGDNATVYRYGRGDDGGEEKGLVTFVMPGDHVAHDWPTTVDYGGTQRVLEPGQGPANFNGTAMIMDFFRKYKTP</sequence>
<keyword evidence="4" id="KW-0858">Xylan degradation</keyword>
<comment type="catalytic activity">
    <reaction evidence="9">
        <text>feruloyl-polysaccharide + H2O = ferulate + polysaccharide.</text>
        <dbReference type="EC" id="3.1.1.73"/>
    </reaction>
</comment>
<dbReference type="Proteomes" id="UP001392437">
    <property type="component" value="Unassembled WGS sequence"/>
</dbReference>
<evidence type="ECO:0000256" key="7">
    <source>
        <dbReference type="ARBA" id="ARBA00023277"/>
    </source>
</evidence>
<comment type="caution">
    <text evidence="11">The sequence shown here is derived from an EMBL/GenBank/DDBJ whole genome shotgun (WGS) entry which is preliminary data.</text>
</comment>
<gene>
    <name evidence="11" type="ORF">PG999_006413</name>
</gene>
<dbReference type="PANTHER" id="PTHR38050:SF2">
    <property type="entry name" value="FERULOYL ESTERASE C-RELATED"/>
    <property type="match status" value="1"/>
</dbReference>
<feature type="signal peptide" evidence="10">
    <location>
        <begin position="1"/>
        <end position="19"/>
    </location>
</feature>
<keyword evidence="8" id="KW-0624">Polysaccharide degradation</keyword>
<name>A0AAW0QVH9_9PEZI</name>
<proteinExistence type="predicted"/>